<evidence type="ECO:0000256" key="5">
    <source>
        <dbReference type="SAM" id="Phobius"/>
    </source>
</evidence>
<feature type="transmembrane region" description="Helical" evidence="5">
    <location>
        <begin position="425"/>
        <end position="443"/>
    </location>
</feature>
<comment type="subcellular location">
    <subcellularLocation>
        <location evidence="1">Membrane</location>
        <topology evidence="1">Multi-pass membrane protein</topology>
    </subcellularLocation>
</comment>
<protein>
    <submittedName>
        <fullName evidence="6">Amino acid permease</fullName>
    </submittedName>
</protein>
<dbReference type="PANTHER" id="PTHR11785">
    <property type="entry name" value="AMINO ACID TRANSPORTER"/>
    <property type="match status" value="1"/>
</dbReference>
<organism evidence="6 7">
    <name type="scientific">Staphylococcus canis</name>
    <dbReference type="NCBI Taxonomy" id="2724942"/>
    <lineage>
        <taxon>Bacteria</taxon>
        <taxon>Bacillati</taxon>
        <taxon>Bacillota</taxon>
        <taxon>Bacilli</taxon>
        <taxon>Bacillales</taxon>
        <taxon>Staphylococcaceae</taxon>
        <taxon>Staphylococcus</taxon>
    </lineage>
</organism>
<keyword evidence="7" id="KW-1185">Reference proteome</keyword>
<dbReference type="Proteomes" id="UP000751852">
    <property type="component" value="Unassembled WGS sequence"/>
</dbReference>
<gene>
    <name evidence="6" type="ORF">HHH54_05750</name>
</gene>
<comment type="caution">
    <text evidence="6">The sequence shown here is derived from an EMBL/GenBank/DDBJ whole genome shotgun (WGS) entry which is preliminary data.</text>
</comment>
<keyword evidence="2 5" id="KW-0812">Transmembrane</keyword>
<accession>A0ABS0T8N8</accession>
<dbReference type="EMBL" id="JABANU010000012">
    <property type="protein sequence ID" value="MBI5975104.1"/>
    <property type="molecule type" value="Genomic_DNA"/>
</dbReference>
<feature type="transmembrane region" description="Helical" evidence="5">
    <location>
        <begin position="366"/>
        <end position="386"/>
    </location>
</feature>
<feature type="transmembrane region" description="Helical" evidence="5">
    <location>
        <begin position="398"/>
        <end position="419"/>
    </location>
</feature>
<proteinExistence type="predicted"/>
<feature type="transmembrane region" description="Helical" evidence="5">
    <location>
        <begin position="128"/>
        <end position="147"/>
    </location>
</feature>
<evidence type="ECO:0000256" key="1">
    <source>
        <dbReference type="ARBA" id="ARBA00004141"/>
    </source>
</evidence>
<dbReference type="InterPro" id="IPR050598">
    <property type="entry name" value="AminoAcid_Transporter"/>
</dbReference>
<feature type="transmembrane region" description="Helical" evidence="5">
    <location>
        <begin position="334"/>
        <end position="354"/>
    </location>
</feature>
<name>A0ABS0T8N8_9STAP</name>
<reference evidence="6 7" key="1">
    <citation type="submission" date="2020-04" db="EMBL/GenBank/DDBJ databases">
        <title>Staphylococcus species from domestic dog.</title>
        <authorList>
            <person name="Paterson G.K."/>
        </authorList>
    </citation>
    <scope>NUCLEOTIDE SEQUENCE [LARGE SCALE GENOMIC DNA]</scope>
    <source>
        <strain evidence="6 7">H16/1A</strain>
    </source>
</reference>
<evidence type="ECO:0000313" key="6">
    <source>
        <dbReference type="EMBL" id="MBI5975104.1"/>
    </source>
</evidence>
<feature type="transmembrane region" description="Helical" evidence="5">
    <location>
        <begin position="12"/>
        <end position="32"/>
    </location>
</feature>
<feature type="transmembrane region" description="Helical" evidence="5">
    <location>
        <begin position="89"/>
        <end position="122"/>
    </location>
</feature>
<keyword evidence="4 5" id="KW-0472">Membrane</keyword>
<evidence type="ECO:0000313" key="7">
    <source>
        <dbReference type="Proteomes" id="UP000751852"/>
    </source>
</evidence>
<evidence type="ECO:0000256" key="2">
    <source>
        <dbReference type="ARBA" id="ARBA00022692"/>
    </source>
</evidence>
<dbReference type="PANTHER" id="PTHR11785:SF512">
    <property type="entry name" value="SOBREMESA, ISOFORM B"/>
    <property type="match status" value="1"/>
</dbReference>
<evidence type="ECO:0000256" key="3">
    <source>
        <dbReference type="ARBA" id="ARBA00022989"/>
    </source>
</evidence>
<dbReference type="Pfam" id="PF13520">
    <property type="entry name" value="AA_permease_2"/>
    <property type="match status" value="1"/>
</dbReference>
<dbReference type="Gene3D" id="1.20.1740.10">
    <property type="entry name" value="Amino acid/polyamine transporter I"/>
    <property type="match status" value="1"/>
</dbReference>
<dbReference type="InterPro" id="IPR002293">
    <property type="entry name" value="AA/rel_permease1"/>
</dbReference>
<dbReference type="RefSeq" id="WP_198617887.1">
    <property type="nucleotide sequence ID" value="NZ_JABANU010000012.1"/>
</dbReference>
<feature type="transmembrane region" description="Helical" evidence="5">
    <location>
        <begin position="272"/>
        <end position="297"/>
    </location>
</feature>
<feature type="transmembrane region" description="Helical" evidence="5">
    <location>
        <begin position="198"/>
        <end position="218"/>
    </location>
</feature>
<sequence length="447" mass="48539">MNSEQQKLKPTIGLFTAITIVVGTIIGSGVFVKPSSVLEYAGTNNMALWAWLIGGVLTLASGLTIAEVGAQITRTGGLYAYIKDIYGSFWGYLTGYALTVLYGPAIIVSLILFLGILITNFFGMDGIWTVPIGTGIFLFLLVVNIVDSHYANSVQNITTLAKLIPIFAIVIFGLILGNEGVFGYDVTDVILKHDGTVNFGRAVLATLFAYDGWIMLTTMSGEMKRPQKDLPLAMLIGILIVTLVYILINVAIFKILPAPDVYLLGNSVSVEAATVIFGSLGAKIVNIGLIVSIIGTLNGKLITFPRIPFAMAQDHLLPGSKYVQHISRRFETPIGAHLVMTALTLIILTLSVAFPDIFDADYLSEITIFIIYFFYVASFVGLFILRRRNKGIKRSYSVPLYPILPILAMMGGLFIIINTLVSDPMGTGIALIGLLVGVPIYWLKTHQ</sequence>
<feature type="transmembrane region" description="Helical" evidence="5">
    <location>
        <begin position="159"/>
        <end position="178"/>
    </location>
</feature>
<evidence type="ECO:0000256" key="4">
    <source>
        <dbReference type="ARBA" id="ARBA00023136"/>
    </source>
</evidence>
<dbReference type="PIRSF" id="PIRSF006060">
    <property type="entry name" value="AA_transporter"/>
    <property type="match status" value="1"/>
</dbReference>
<keyword evidence="3 5" id="KW-1133">Transmembrane helix</keyword>
<feature type="transmembrane region" description="Helical" evidence="5">
    <location>
        <begin position="48"/>
        <end position="68"/>
    </location>
</feature>
<feature type="transmembrane region" description="Helical" evidence="5">
    <location>
        <begin position="230"/>
        <end position="252"/>
    </location>
</feature>